<dbReference type="NCBIfam" id="NF033445">
    <property type="entry name" value="BREX_PglZ_4"/>
    <property type="match status" value="1"/>
</dbReference>
<dbReference type="Proteomes" id="UP000285604">
    <property type="component" value="Unassembled WGS sequence"/>
</dbReference>
<dbReference type="AlphaFoldDB" id="A0AA92WE46"/>
<name>A0AA92WE46_9BACT</name>
<proteinExistence type="predicted"/>
<evidence type="ECO:0000313" key="2">
    <source>
        <dbReference type="Proteomes" id="UP000285604"/>
    </source>
</evidence>
<protein>
    <submittedName>
        <fullName evidence="1">BREX-4 system phosphatase PglZ</fullName>
    </submittedName>
</protein>
<organism evidence="1 2">
    <name type="scientific">Segatella copri</name>
    <dbReference type="NCBI Taxonomy" id="165179"/>
    <lineage>
        <taxon>Bacteria</taxon>
        <taxon>Pseudomonadati</taxon>
        <taxon>Bacteroidota</taxon>
        <taxon>Bacteroidia</taxon>
        <taxon>Bacteroidales</taxon>
        <taxon>Prevotellaceae</taxon>
        <taxon>Segatella</taxon>
    </lineage>
</organism>
<reference evidence="1 2" key="1">
    <citation type="submission" date="2018-08" db="EMBL/GenBank/DDBJ databases">
        <title>A genome reference for cultivated species of the human gut microbiota.</title>
        <authorList>
            <person name="Zou Y."/>
            <person name="Xue W."/>
            <person name="Luo G."/>
        </authorList>
    </citation>
    <scope>NUCLEOTIDE SEQUENCE [LARGE SCALE GENOMIC DNA]</scope>
    <source>
        <strain evidence="1 2">OF03-3</strain>
    </source>
</reference>
<accession>A0AA92WE46</accession>
<evidence type="ECO:0000313" key="1">
    <source>
        <dbReference type="EMBL" id="RGX95620.1"/>
    </source>
</evidence>
<dbReference type="EMBL" id="QSCI01000024">
    <property type="protein sequence ID" value="RGX95620.1"/>
    <property type="molecule type" value="Genomic_DNA"/>
</dbReference>
<comment type="caution">
    <text evidence="1">The sequence shown here is derived from an EMBL/GenBank/DDBJ whole genome shotgun (WGS) entry which is preliminary data.</text>
</comment>
<gene>
    <name evidence="1" type="primary">pglZ</name>
    <name evidence="1" type="ORF">DXA63_07165</name>
</gene>
<sequence length="812" mass="92829">MLDDDRFKTIASFEELKALVEEDKNINGLGAATANRYPIRFVLFDNFHDSFEFVMYMLEECGVAVQSVDKWIDHDYPDLMITYQELSEHIADYIISLRGRDSVITPFSELARFYDNQSSHTFDALIKTMKSIEASVEGVENQQRIYIPIIGLEGKMSTFENDTQINVWHLHDENTIGENYTMVLVDDDSCYGVKHVEEQANVVHSVSEWLSIWKNTEVHKRKTIISTSDSIFANAKFAQPDNAFSYVCPKNAFEFLKLGLHLEFGDMLYQKSDEENWKLLAEQIDLTKNFDLCSFVQHYFDVNEITSYKSFLKIWFAHSSNFDRWLLCSCYKLMNQTDGYLTACLSKLTNYTNADLFTEIAMYITSVKTEMEERRFCLNEAAKHHVQLSESIEVIIGNRLENIAKQSGAHETIKYFSGITIKEKELAIVWLGKKCISVNEVKDFFPELFDYMQVQPMLTPNCMWLSSYIDEYKKAKLGNIYTDEIKTAISEHNADCVAFDTWYQSLKTTRFLLAGRNDIDVYYWIDGLGVEWIPFIQAILAKHQQDNIYLNEVMVARALLPTTTEINKVELQHLSDVDIQTMKVGDLDSMAHQSSNRYPNTIISEMSIVEDAIESIINKYAGKKIAIVSDHGLTYLSQLQGGLNLAGFDSDHHGRLAVCKIGKATNDKNYFILEDGNTVCALNHKSLCNKVPRDQGIHGGCTPEEVMVPIFVISNNPNNNHWSVVVLSQELTTVNPQVRLRIKGLSASDIPYVVYNNKSYPLTKLGMDEFMTAPLEANENDSELSVLVGDKVIDRCSILWKKAAQEEDLFDF</sequence>